<proteinExistence type="inferred from homology"/>
<evidence type="ECO:0000256" key="1">
    <source>
        <dbReference type="ARBA" id="ARBA00009919"/>
    </source>
</evidence>
<reference evidence="3 4" key="1">
    <citation type="submission" date="2018-08" db="EMBL/GenBank/DDBJ databases">
        <title>Thalassotalea euphylliae genome.</title>
        <authorList>
            <person name="Summers S."/>
            <person name="Rice S.A."/>
            <person name="Freckelton M.L."/>
            <person name="Nedved B.T."/>
            <person name="Hadfield M.G."/>
        </authorList>
    </citation>
    <scope>NUCLEOTIDE SEQUENCE [LARGE SCALE GENOMIC DNA]</scope>
    <source>
        <strain evidence="3 4">H2</strain>
    </source>
</reference>
<organism evidence="3 4">
    <name type="scientific">Thalassotalea euphylliae</name>
    <dbReference type="NCBI Taxonomy" id="1655234"/>
    <lineage>
        <taxon>Bacteria</taxon>
        <taxon>Pseudomonadati</taxon>
        <taxon>Pseudomonadota</taxon>
        <taxon>Gammaproteobacteria</taxon>
        <taxon>Alteromonadales</taxon>
        <taxon>Colwelliaceae</taxon>
        <taxon>Thalassotalea</taxon>
    </lineage>
</organism>
<dbReference type="GO" id="GO:0008641">
    <property type="term" value="F:ubiquitin-like modifier activating enzyme activity"/>
    <property type="evidence" value="ECO:0007669"/>
    <property type="project" value="InterPro"/>
</dbReference>
<dbReference type="CDD" id="cd00757">
    <property type="entry name" value="ThiF_MoeB_HesA_family"/>
    <property type="match status" value="1"/>
</dbReference>
<dbReference type="SUPFAM" id="SSF69572">
    <property type="entry name" value="Activating enzymes of the ubiquitin-like proteins"/>
    <property type="match status" value="1"/>
</dbReference>
<dbReference type="GO" id="GO:0004792">
    <property type="term" value="F:thiosulfate-cyanide sulfurtransferase activity"/>
    <property type="evidence" value="ECO:0007669"/>
    <property type="project" value="TreeGrafter"/>
</dbReference>
<dbReference type="EMBL" id="QUOV01000001">
    <property type="protein sequence ID" value="REL34552.1"/>
    <property type="molecule type" value="Genomic_DNA"/>
</dbReference>
<evidence type="ECO:0000313" key="4">
    <source>
        <dbReference type="Proteomes" id="UP000256999"/>
    </source>
</evidence>
<sequence>MLTAQEHIRYGRQIMLSQIGEQGQLALQSAKVLIVGMGGLGCPVSLYLASAGVGNLVLCDGDEIEASNLQRQVLYTPDDIGENKAETAAQKLAQQNPLIEVEAVDEMFDSELAESYLPEVDLVIDCTDSLSARYLLNQACYDFGVPLVIGAATGFDGQTMMIDPRKSSACYQCLFPASSSSEAADNNQNCQTLGILGPVLAIVAGMQSLTAIKYLANLSVNINQLQLFDGLSQQWQQFTLAPQTSCPVCQKQ</sequence>
<dbReference type="PANTHER" id="PTHR10953:SF102">
    <property type="entry name" value="ADENYLYLTRANSFERASE AND SULFURTRANSFERASE MOCS3"/>
    <property type="match status" value="1"/>
</dbReference>
<dbReference type="FunFam" id="3.40.50.720:FF:000080">
    <property type="entry name" value="Thiazole biosynthesis adenylyltransferase ThiF"/>
    <property type="match status" value="1"/>
</dbReference>
<dbReference type="GO" id="GO:0016779">
    <property type="term" value="F:nucleotidyltransferase activity"/>
    <property type="evidence" value="ECO:0007669"/>
    <property type="project" value="TreeGrafter"/>
</dbReference>
<accession>A0A3E0UFL1</accession>
<name>A0A3E0UFL1_9GAMM</name>
<protein>
    <submittedName>
        <fullName evidence="3">HesA/MoeB/ThiF family protein</fullName>
    </submittedName>
</protein>
<dbReference type="Proteomes" id="UP000256999">
    <property type="component" value="Unassembled WGS sequence"/>
</dbReference>
<dbReference type="PANTHER" id="PTHR10953">
    <property type="entry name" value="UBIQUITIN-ACTIVATING ENZYME E1"/>
    <property type="match status" value="1"/>
</dbReference>
<evidence type="ECO:0000313" key="3">
    <source>
        <dbReference type="EMBL" id="REL34552.1"/>
    </source>
</evidence>
<dbReference type="AlphaFoldDB" id="A0A3E0UFL1"/>
<dbReference type="RefSeq" id="WP_115999229.1">
    <property type="nucleotide sequence ID" value="NZ_QUOV01000001.1"/>
</dbReference>
<dbReference type="Gene3D" id="3.40.50.720">
    <property type="entry name" value="NAD(P)-binding Rossmann-like Domain"/>
    <property type="match status" value="1"/>
</dbReference>
<feature type="domain" description="THIF-type NAD/FAD binding fold" evidence="2">
    <location>
        <begin position="10"/>
        <end position="248"/>
    </location>
</feature>
<dbReference type="InterPro" id="IPR035985">
    <property type="entry name" value="Ubiquitin-activating_enz"/>
</dbReference>
<comment type="similarity">
    <text evidence="1">Belongs to the HesA/MoeB/ThiF family.</text>
</comment>
<dbReference type="Pfam" id="PF00899">
    <property type="entry name" value="ThiF"/>
    <property type="match status" value="1"/>
</dbReference>
<dbReference type="InterPro" id="IPR045886">
    <property type="entry name" value="ThiF/MoeB/HesA"/>
</dbReference>
<evidence type="ECO:0000259" key="2">
    <source>
        <dbReference type="Pfam" id="PF00899"/>
    </source>
</evidence>
<dbReference type="InterPro" id="IPR000594">
    <property type="entry name" value="ThiF_NAD_FAD-bd"/>
</dbReference>
<comment type="caution">
    <text evidence="3">The sequence shown here is derived from an EMBL/GenBank/DDBJ whole genome shotgun (WGS) entry which is preliminary data.</text>
</comment>
<dbReference type="OrthoDB" id="9804286at2"/>
<dbReference type="GO" id="GO:0005829">
    <property type="term" value="C:cytosol"/>
    <property type="evidence" value="ECO:0007669"/>
    <property type="project" value="TreeGrafter"/>
</dbReference>
<gene>
    <name evidence="3" type="ORF">DXX92_03815</name>
</gene>
<dbReference type="GO" id="GO:0008146">
    <property type="term" value="F:sulfotransferase activity"/>
    <property type="evidence" value="ECO:0007669"/>
    <property type="project" value="TreeGrafter"/>
</dbReference>